<reference evidence="1" key="1">
    <citation type="journal article" date="2021" name="Proc. Natl. Acad. Sci. U.S.A.">
        <title>A Catalog of Tens of Thousands of Viruses from Human Metagenomes Reveals Hidden Associations with Chronic Diseases.</title>
        <authorList>
            <person name="Tisza M.J."/>
            <person name="Buck C.B."/>
        </authorList>
    </citation>
    <scope>NUCLEOTIDE SEQUENCE</scope>
    <source>
        <strain evidence="1">Ctr0w28</strain>
    </source>
</reference>
<evidence type="ECO:0000313" key="1">
    <source>
        <dbReference type="EMBL" id="DAD96977.1"/>
    </source>
</evidence>
<sequence length="127" mass="14321">MPLDSGVITVWNGANVAPPGSMPVMKYKKVWSSYYQNRTVGITRHYTAQQYGDRVDALVRVHRIYEINPAEDKIILHPYDHLDGNAYRITQKQDVIDEDNLPATDLTLERDDGIDAGTLEKSAVCTD</sequence>
<proteinExistence type="predicted"/>
<dbReference type="EMBL" id="BK015227">
    <property type="protein sequence ID" value="DAD96977.1"/>
    <property type="molecule type" value="Genomic_DNA"/>
</dbReference>
<protein>
    <submittedName>
        <fullName evidence="1">Uncharacterized protein</fullName>
    </submittedName>
</protein>
<accession>A0A8S5NQL3</accession>
<name>A0A8S5NQL3_9CAUD</name>
<organism evidence="1">
    <name type="scientific">Myoviridae sp. ctr0w28</name>
    <dbReference type="NCBI Taxonomy" id="2826703"/>
    <lineage>
        <taxon>Viruses</taxon>
        <taxon>Duplodnaviria</taxon>
        <taxon>Heunggongvirae</taxon>
        <taxon>Uroviricota</taxon>
        <taxon>Caudoviricetes</taxon>
    </lineage>
</organism>